<name>A0A0M3KAR9_ANISI</name>
<gene>
    <name evidence="1" type="ORF">ASIM_LOCUS17467</name>
</gene>
<reference evidence="1 2" key="2">
    <citation type="submission" date="2018-11" db="EMBL/GenBank/DDBJ databases">
        <authorList>
            <consortium name="Pathogen Informatics"/>
        </authorList>
    </citation>
    <scope>NUCLEOTIDE SEQUENCE [LARGE SCALE GENOMIC DNA]</scope>
</reference>
<proteinExistence type="predicted"/>
<evidence type="ECO:0000313" key="3">
    <source>
        <dbReference type="WBParaSite" id="ASIM_0001806501-mRNA-1"/>
    </source>
</evidence>
<evidence type="ECO:0000313" key="1">
    <source>
        <dbReference type="EMBL" id="VDK60477.1"/>
    </source>
</evidence>
<reference evidence="3" key="1">
    <citation type="submission" date="2017-02" db="UniProtKB">
        <authorList>
            <consortium name="WormBaseParasite"/>
        </authorList>
    </citation>
    <scope>IDENTIFICATION</scope>
</reference>
<dbReference type="WBParaSite" id="ASIM_0001806501-mRNA-1">
    <property type="protein sequence ID" value="ASIM_0001806501-mRNA-1"/>
    <property type="gene ID" value="ASIM_0001806501"/>
</dbReference>
<dbReference type="AlphaFoldDB" id="A0A0M3KAR9"/>
<accession>A0A0M3KAR9</accession>
<dbReference type="EMBL" id="UYRR01034164">
    <property type="protein sequence ID" value="VDK60477.1"/>
    <property type="molecule type" value="Genomic_DNA"/>
</dbReference>
<dbReference type="Proteomes" id="UP000267096">
    <property type="component" value="Unassembled WGS sequence"/>
</dbReference>
<sequence length="85" mass="9654">MFGRRALEGVPGHPETRMVGDDLQYGSRGKVYCSNLLQVLGVLSFMPNYLNLVRWVDEEWPVTISQLPPELGGHSVCKFVCHYMK</sequence>
<protein>
    <submittedName>
        <fullName evidence="3">DDE_5 domain-containing protein</fullName>
    </submittedName>
</protein>
<evidence type="ECO:0000313" key="2">
    <source>
        <dbReference type="Proteomes" id="UP000267096"/>
    </source>
</evidence>
<organism evidence="3">
    <name type="scientific">Anisakis simplex</name>
    <name type="common">Herring worm</name>
    <dbReference type="NCBI Taxonomy" id="6269"/>
    <lineage>
        <taxon>Eukaryota</taxon>
        <taxon>Metazoa</taxon>
        <taxon>Ecdysozoa</taxon>
        <taxon>Nematoda</taxon>
        <taxon>Chromadorea</taxon>
        <taxon>Rhabditida</taxon>
        <taxon>Spirurina</taxon>
        <taxon>Ascaridomorpha</taxon>
        <taxon>Ascaridoidea</taxon>
        <taxon>Anisakidae</taxon>
        <taxon>Anisakis</taxon>
        <taxon>Anisakis simplex complex</taxon>
    </lineage>
</organism>
<keyword evidence="2" id="KW-1185">Reference proteome</keyword>